<feature type="transmembrane region" description="Helical" evidence="1">
    <location>
        <begin position="80"/>
        <end position="102"/>
    </location>
</feature>
<feature type="transmembrane region" description="Helical" evidence="1">
    <location>
        <begin position="24"/>
        <end position="43"/>
    </location>
</feature>
<evidence type="ECO:0000256" key="1">
    <source>
        <dbReference type="SAM" id="Phobius"/>
    </source>
</evidence>
<proteinExistence type="predicted"/>
<dbReference type="RefSeq" id="WP_396639142.1">
    <property type="nucleotide sequence ID" value="NZ_JBIQWL010000001.1"/>
</dbReference>
<accession>A0ABW7Q304</accession>
<evidence type="ECO:0000313" key="2">
    <source>
        <dbReference type="EMBL" id="MFH8249199.1"/>
    </source>
</evidence>
<dbReference type="Proteomes" id="UP001610861">
    <property type="component" value="Unassembled WGS sequence"/>
</dbReference>
<feature type="transmembrane region" description="Helical" evidence="1">
    <location>
        <begin position="49"/>
        <end position="71"/>
    </location>
</feature>
<protein>
    <submittedName>
        <fullName evidence="2">Uncharacterized protein</fullName>
    </submittedName>
</protein>
<keyword evidence="3" id="KW-1185">Reference proteome</keyword>
<reference evidence="2 3" key="1">
    <citation type="submission" date="2024-09" db="EMBL/GenBank/DDBJ databases">
        <authorList>
            <person name="Pan X."/>
        </authorList>
    </citation>
    <scope>NUCLEOTIDE SEQUENCE [LARGE SCALE GENOMIC DNA]</scope>
    <source>
        <strain evidence="2 3">B2969</strain>
    </source>
</reference>
<gene>
    <name evidence="2" type="ORF">ACH3VR_02370</name>
</gene>
<dbReference type="EMBL" id="JBIQWL010000001">
    <property type="protein sequence ID" value="MFH8249199.1"/>
    <property type="molecule type" value="Genomic_DNA"/>
</dbReference>
<sequence length="106" mass="11378">MHTLVEPPPVQPQAALQTPRRRRWLVPAGVLAIVAVVLFVLAFALNPPIAVTGIVLVALFYTAMLVCAVAVERPHMRNVAFAWLVGGMAVASGLLLLFILAIEQIS</sequence>
<comment type="caution">
    <text evidence="2">The sequence shown here is derived from an EMBL/GenBank/DDBJ whole genome shotgun (WGS) entry which is preliminary data.</text>
</comment>
<name>A0ABW7Q304_9MICO</name>
<keyword evidence="1" id="KW-1133">Transmembrane helix</keyword>
<keyword evidence="1" id="KW-0812">Transmembrane</keyword>
<keyword evidence="1" id="KW-0472">Membrane</keyword>
<evidence type="ECO:0000313" key="3">
    <source>
        <dbReference type="Proteomes" id="UP001610861"/>
    </source>
</evidence>
<organism evidence="2 3">
    <name type="scientific">Microbacterium alkaliflavum</name>
    <dbReference type="NCBI Taxonomy" id="3248839"/>
    <lineage>
        <taxon>Bacteria</taxon>
        <taxon>Bacillati</taxon>
        <taxon>Actinomycetota</taxon>
        <taxon>Actinomycetes</taxon>
        <taxon>Micrococcales</taxon>
        <taxon>Microbacteriaceae</taxon>
        <taxon>Microbacterium</taxon>
    </lineage>
</organism>